<reference evidence="1" key="1">
    <citation type="submission" date="2021-09" db="EMBL/GenBank/DDBJ databases">
        <title>The genome of Mauremys mutica provides insights into the evolution of semi-aquatic lifestyle.</title>
        <authorList>
            <person name="Gong S."/>
            <person name="Gao Y."/>
        </authorList>
    </citation>
    <scope>NUCLEOTIDE SEQUENCE</scope>
    <source>
        <strain evidence="1">MM-2020</strain>
        <tissue evidence="1">Muscle</tissue>
    </source>
</reference>
<proteinExistence type="predicted"/>
<keyword evidence="2" id="KW-1185">Reference proteome</keyword>
<evidence type="ECO:0000313" key="2">
    <source>
        <dbReference type="Proteomes" id="UP000827986"/>
    </source>
</evidence>
<name>A0A9D4B8I1_9SAUR</name>
<accession>A0A9D4B8I1</accession>
<gene>
    <name evidence="1" type="ORF">KIL84_017937</name>
</gene>
<evidence type="ECO:0000313" key="1">
    <source>
        <dbReference type="EMBL" id="KAH1185188.1"/>
    </source>
</evidence>
<dbReference type="AlphaFoldDB" id="A0A9D4B8I1"/>
<organism evidence="1 2">
    <name type="scientific">Mauremys mutica</name>
    <name type="common">yellowpond turtle</name>
    <dbReference type="NCBI Taxonomy" id="74926"/>
    <lineage>
        <taxon>Eukaryota</taxon>
        <taxon>Metazoa</taxon>
        <taxon>Chordata</taxon>
        <taxon>Craniata</taxon>
        <taxon>Vertebrata</taxon>
        <taxon>Euteleostomi</taxon>
        <taxon>Archelosauria</taxon>
        <taxon>Testudinata</taxon>
        <taxon>Testudines</taxon>
        <taxon>Cryptodira</taxon>
        <taxon>Durocryptodira</taxon>
        <taxon>Testudinoidea</taxon>
        <taxon>Geoemydidae</taxon>
        <taxon>Geoemydinae</taxon>
        <taxon>Mauremys</taxon>
    </lineage>
</organism>
<protein>
    <submittedName>
        <fullName evidence="1">Uncharacterized protein</fullName>
    </submittedName>
</protein>
<comment type="caution">
    <text evidence="1">The sequence shown here is derived from an EMBL/GenBank/DDBJ whole genome shotgun (WGS) entry which is preliminary data.</text>
</comment>
<dbReference type="EMBL" id="JAHDVG010000463">
    <property type="protein sequence ID" value="KAH1185188.1"/>
    <property type="molecule type" value="Genomic_DNA"/>
</dbReference>
<sequence>MELVYPAHHNTNCSSPSKHKQHTGRPSMQTFFSESRMVLKGFGDPVHFQSVGFLPYRFVSNPTEQEMQSILFHGKIKTGFSKRCHINPLDSGLVVCLSSHSSDPQCIKEGHIEQSFSHQSKQYRNQKYLSDTSNISTSPTRLNYLKQWENISSRVSLHLTAWKLAG</sequence>
<dbReference type="Proteomes" id="UP000827986">
    <property type="component" value="Unassembled WGS sequence"/>
</dbReference>